<evidence type="ECO:0000256" key="1">
    <source>
        <dbReference type="SAM" id="Phobius"/>
    </source>
</evidence>
<feature type="transmembrane region" description="Helical" evidence="1">
    <location>
        <begin position="163"/>
        <end position="181"/>
    </location>
</feature>
<comment type="caution">
    <text evidence="3">The sequence shown here is derived from an EMBL/GenBank/DDBJ whole genome shotgun (WGS) entry which is preliminary data.</text>
</comment>
<dbReference type="EMBL" id="LAZR01004401">
    <property type="protein sequence ID" value="KKN08942.1"/>
    <property type="molecule type" value="Genomic_DNA"/>
</dbReference>
<keyword evidence="1" id="KW-0472">Membrane</keyword>
<dbReference type="GO" id="GO:0004175">
    <property type="term" value="F:endopeptidase activity"/>
    <property type="evidence" value="ECO:0007669"/>
    <property type="project" value="UniProtKB-ARBA"/>
</dbReference>
<feature type="transmembrane region" description="Helical" evidence="1">
    <location>
        <begin position="188"/>
        <end position="209"/>
    </location>
</feature>
<sequence length="210" mass="24363">MSIIFELYLAFKYINSSNEAEALFGITTLMEGIIGAIGLFLTAPLTGHRLRFKPEQFQKYNSHTIFRAAIILGVLLVIQMIFQYIPLTIRDEDVAIAIVFAAPAEESFFRGFLMSFFLYMSSKTPTKKIRFFSFFSISILELMGMALSSLLFSFLHVNYYGNMNLLVMVFFSGLVLCIFFWKWRDLTALILAHLFLNIWVVGKYFWMVYF</sequence>
<keyword evidence="1" id="KW-1133">Transmembrane helix</keyword>
<feature type="transmembrane region" description="Helical" evidence="1">
    <location>
        <begin position="22"/>
        <end position="43"/>
    </location>
</feature>
<dbReference type="Pfam" id="PF02517">
    <property type="entry name" value="Rce1-like"/>
    <property type="match status" value="1"/>
</dbReference>
<gene>
    <name evidence="3" type="ORF">LCGC14_1051680</name>
</gene>
<feature type="transmembrane region" description="Helical" evidence="1">
    <location>
        <begin position="64"/>
        <end position="82"/>
    </location>
</feature>
<feature type="transmembrane region" description="Helical" evidence="1">
    <location>
        <begin position="131"/>
        <end position="157"/>
    </location>
</feature>
<dbReference type="AlphaFoldDB" id="A0A0F9NAI4"/>
<organism evidence="3">
    <name type="scientific">marine sediment metagenome</name>
    <dbReference type="NCBI Taxonomy" id="412755"/>
    <lineage>
        <taxon>unclassified sequences</taxon>
        <taxon>metagenomes</taxon>
        <taxon>ecological metagenomes</taxon>
    </lineage>
</organism>
<evidence type="ECO:0000259" key="2">
    <source>
        <dbReference type="Pfam" id="PF02517"/>
    </source>
</evidence>
<feature type="domain" description="CAAX prenyl protease 2/Lysostaphin resistance protein A-like" evidence="2">
    <location>
        <begin position="95"/>
        <end position="198"/>
    </location>
</feature>
<feature type="transmembrane region" description="Helical" evidence="1">
    <location>
        <begin position="94"/>
        <end position="119"/>
    </location>
</feature>
<name>A0A0F9NAI4_9ZZZZ</name>
<accession>A0A0F9NAI4</accession>
<dbReference type="GO" id="GO:0080120">
    <property type="term" value="P:CAAX-box protein maturation"/>
    <property type="evidence" value="ECO:0007669"/>
    <property type="project" value="UniProtKB-ARBA"/>
</dbReference>
<reference evidence="3" key="1">
    <citation type="journal article" date="2015" name="Nature">
        <title>Complex archaea that bridge the gap between prokaryotes and eukaryotes.</title>
        <authorList>
            <person name="Spang A."/>
            <person name="Saw J.H."/>
            <person name="Jorgensen S.L."/>
            <person name="Zaremba-Niedzwiedzka K."/>
            <person name="Martijn J."/>
            <person name="Lind A.E."/>
            <person name="van Eijk R."/>
            <person name="Schleper C."/>
            <person name="Guy L."/>
            <person name="Ettema T.J."/>
        </authorList>
    </citation>
    <scope>NUCLEOTIDE SEQUENCE</scope>
</reference>
<proteinExistence type="predicted"/>
<dbReference type="InterPro" id="IPR003675">
    <property type="entry name" value="Rce1/LyrA-like_dom"/>
</dbReference>
<keyword evidence="1" id="KW-0812">Transmembrane</keyword>
<protein>
    <recommendedName>
        <fullName evidence="2">CAAX prenyl protease 2/Lysostaphin resistance protein A-like domain-containing protein</fullName>
    </recommendedName>
</protein>
<evidence type="ECO:0000313" key="3">
    <source>
        <dbReference type="EMBL" id="KKN08942.1"/>
    </source>
</evidence>